<evidence type="ECO:0000259" key="2">
    <source>
        <dbReference type="Pfam" id="PF00582"/>
    </source>
</evidence>
<sequence length="322" mass="34860">MTLSEARVEEGKTALAERKIVAPPKNVLFATDFSPTSESALPYATAICRRFGSTLHVTHVLSDTSLLAMTGGVDYVSMGTIYESALQEAQEKIEHMALRFEGIPHHTHVRHGLIWQNLSEIIAEKEVDLIVVGTHGRTGLGKLLLGSVAEDILRHAPCPVLTVGPKVSGRAKLPAFPATGRDLAPIELEVRQILFATNFAHNAPAVARAAVSLAGAFHARLTLLHVFEDYTHLGSQPDLIEQGVRRLHELLPNDVALQYPPETVLEFGPAAERILRVASAREVDLVVLGARTAASAGSTHLPWTTDHQVIAQAHCPVLTVRE</sequence>
<organism evidence="3 4">
    <name type="scientific">Candidatus Sulfotelmatobacter kueseliae</name>
    <dbReference type="NCBI Taxonomy" id="2042962"/>
    <lineage>
        <taxon>Bacteria</taxon>
        <taxon>Pseudomonadati</taxon>
        <taxon>Acidobacteriota</taxon>
        <taxon>Terriglobia</taxon>
        <taxon>Terriglobales</taxon>
        <taxon>Candidatus Korobacteraceae</taxon>
        <taxon>Candidatus Sulfotelmatobacter</taxon>
    </lineage>
</organism>
<accession>A0A2U3K1T6</accession>
<feature type="domain" description="UspA" evidence="2">
    <location>
        <begin position="25"/>
        <end position="163"/>
    </location>
</feature>
<dbReference type="AlphaFoldDB" id="A0A2U3K1T6"/>
<dbReference type="SUPFAM" id="SSF52402">
    <property type="entry name" value="Adenine nucleotide alpha hydrolases-like"/>
    <property type="match status" value="2"/>
</dbReference>
<comment type="similarity">
    <text evidence="1">Belongs to the universal stress protein A family.</text>
</comment>
<dbReference type="InterPro" id="IPR014729">
    <property type="entry name" value="Rossmann-like_a/b/a_fold"/>
</dbReference>
<dbReference type="PRINTS" id="PR01438">
    <property type="entry name" value="UNVRSLSTRESS"/>
</dbReference>
<dbReference type="InterPro" id="IPR006015">
    <property type="entry name" value="Universal_stress_UspA"/>
</dbReference>
<dbReference type="Pfam" id="PF00582">
    <property type="entry name" value="Usp"/>
    <property type="match status" value="2"/>
</dbReference>
<dbReference type="PANTHER" id="PTHR46268:SF6">
    <property type="entry name" value="UNIVERSAL STRESS PROTEIN UP12"/>
    <property type="match status" value="1"/>
</dbReference>
<dbReference type="PANTHER" id="PTHR46268">
    <property type="entry name" value="STRESS RESPONSE PROTEIN NHAX"/>
    <property type="match status" value="1"/>
</dbReference>
<gene>
    <name evidence="3" type="ORF">SBA1_120017</name>
</gene>
<dbReference type="Gene3D" id="3.40.50.620">
    <property type="entry name" value="HUPs"/>
    <property type="match status" value="2"/>
</dbReference>
<feature type="domain" description="UspA" evidence="2">
    <location>
        <begin position="191"/>
        <end position="321"/>
    </location>
</feature>
<evidence type="ECO:0000313" key="4">
    <source>
        <dbReference type="Proteomes" id="UP000238701"/>
    </source>
</evidence>
<evidence type="ECO:0000313" key="3">
    <source>
        <dbReference type="EMBL" id="SPF33632.1"/>
    </source>
</evidence>
<dbReference type="InterPro" id="IPR006016">
    <property type="entry name" value="UspA"/>
</dbReference>
<evidence type="ECO:0000256" key="1">
    <source>
        <dbReference type="ARBA" id="ARBA00008791"/>
    </source>
</evidence>
<dbReference type="EMBL" id="OMOD01000024">
    <property type="protein sequence ID" value="SPF33632.1"/>
    <property type="molecule type" value="Genomic_DNA"/>
</dbReference>
<name>A0A2U3K1T6_9BACT</name>
<reference evidence="4" key="1">
    <citation type="submission" date="2018-02" db="EMBL/GenBank/DDBJ databases">
        <authorList>
            <person name="Hausmann B."/>
        </authorList>
    </citation>
    <scope>NUCLEOTIDE SEQUENCE [LARGE SCALE GENOMIC DNA]</scope>
    <source>
        <strain evidence="4">Peat soil MAG SbA1</strain>
    </source>
</reference>
<dbReference type="CDD" id="cd00293">
    <property type="entry name" value="USP-like"/>
    <property type="match status" value="2"/>
</dbReference>
<dbReference type="OrthoDB" id="112877at2"/>
<dbReference type="Proteomes" id="UP000238701">
    <property type="component" value="Unassembled WGS sequence"/>
</dbReference>
<proteinExistence type="inferred from homology"/>
<protein>
    <submittedName>
        <fullName evidence="3">Putative UspA</fullName>
    </submittedName>
</protein>